<accession>A0AAU7QGS1</accession>
<reference evidence="2" key="1">
    <citation type="submission" date="2024-06" db="EMBL/GenBank/DDBJ databases">
        <authorList>
            <person name="Coelho C."/>
            <person name="Bento M."/>
            <person name="Garcia E."/>
            <person name="Camelo A."/>
            <person name="Brandao I."/>
            <person name="Espirito Santo C."/>
            <person name="Trovao J."/>
            <person name="Verissimo A."/>
            <person name="Costa J."/>
            <person name="Tiago I."/>
        </authorList>
    </citation>
    <scope>NUCLEOTIDE SEQUENCE</scope>
    <source>
        <strain evidence="2">KWT182</strain>
    </source>
</reference>
<sequence length="122" mass="13164">MRSLSFNHPLLDICSAANLAKLHSHVSRHETSVADSAYDPINSPHSMQPLHLSGVFDPTPLDAVLFELVENMSAEAEKAISGFIRVYIDGMLSPRHENALLYTPPPKAPDSPALPQPGGARA</sequence>
<dbReference type="EMBL" id="CP157947">
    <property type="protein sequence ID" value="XBS71526.1"/>
    <property type="molecule type" value="Genomic_DNA"/>
</dbReference>
<name>A0AAU7QGS1_9GAMM</name>
<proteinExistence type="predicted"/>
<evidence type="ECO:0000313" key="2">
    <source>
        <dbReference type="EMBL" id="XBS71526.1"/>
    </source>
</evidence>
<organism evidence="2">
    <name type="scientific">Acerihabitans sp. KWT182</name>
    <dbReference type="NCBI Taxonomy" id="3157919"/>
    <lineage>
        <taxon>Bacteria</taxon>
        <taxon>Pseudomonadati</taxon>
        <taxon>Pseudomonadota</taxon>
        <taxon>Gammaproteobacteria</taxon>
        <taxon>Enterobacterales</taxon>
        <taxon>Pectobacteriaceae</taxon>
        <taxon>Acerihabitans</taxon>
    </lineage>
</organism>
<evidence type="ECO:0000256" key="1">
    <source>
        <dbReference type="SAM" id="MobiDB-lite"/>
    </source>
</evidence>
<dbReference type="AlphaFoldDB" id="A0AAU7QGS1"/>
<gene>
    <name evidence="2" type="ORF">ABK905_11730</name>
</gene>
<feature type="compositionally biased region" description="Pro residues" evidence="1">
    <location>
        <begin position="103"/>
        <end position="115"/>
    </location>
</feature>
<feature type="region of interest" description="Disordered" evidence="1">
    <location>
        <begin position="98"/>
        <end position="122"/>
    </location>
</feature>
<protein>
    <submittedName>
        <fullName evidence="2">Uncharacterized protein</fullName>
    </submittedName>
</protein>